<sequence>MGFDNAMWRFDEGVTGFFGQWNAYSSILVTLLLGVFTVYLTTRREPDTHPMLLARQALGSPVRQEGESPVYRSRSAPHGMPLNAGLDVRDPGVSKWAKGRDGDLRDIWRRALSGTPEGEGTPGRGRVFTTYGSENVVETKLEDMTRQINLIGQHILDQGGARVAIYLPNSVEFLASLFACSFYNMTAILLPFNQPDDAVVSMLRRSAADTVITAPGCFPFDTVVRSYPALRQLIWVVDEGNKHLDWNEVPEGMGGAVNVSTWQDVVSDAPAAAGQELPPLESQSPPRDVTVFWETAAAGAGAGAGAGADIAAATTTASVSASGALEEMVRFTSGNLVSAVAAQLFAVPAAQRLGPSDLFLPADSLTHTHTLVLTLAALYANASVALNSAAPQAFDLVAATRGVAPTVVVAAPATLLKTHDETLARLGRSRWASWRAGAGTPALSATVLSNLRVFTGARVIYGLAAAKVAGAAAQTAFYDYRVPAGTYAPFGPPLSSTEYLVRDKGEHTVTDDKLQGEIVVRGPSVANHEGALGVIGVINDDNTLSYA</sequence>
<dbReference type="PANTHER" id="PTHR43272">
    <property type="entry name" value="LONG-CHAIN-FATTY-ACID--COA LIGASE"/>
    <property type="match status" value="1"/>
</dbReference>
<dbReference type="SUPFAM" id="SSF56801">
    <property type="entry name" value="Acetyl-CoA synthetase-like"/>
    <property type="match status" value="1"/>
</dbReference>
<keyword evidence="4" id="KW-1185">Reference proteome</keyword>
<organism evidence="3 4">
    <name type="scientific">Niveomyces insectorum RCEF 264</name>
    <dbReference type="NCBI Taxonomy" id="1081102"/>
    <lineage>
        <taxon>Eukaryota</taxon>
        <taxon>Fungi</taxon>
        <taxon>Dikarya</taxon>
        <taxon>Ascomycota</taxon>
        <taxon>Pezizomycotina</taxon>
        <taxon>Sordariomycetes</taxon>
        <taxon>Hypocreomycetidae</taxon>
        <taxon>Hypocreales</taxon>
        <taxon>Cordycipitaceae</taxon>
        <taxon>Niveomyces</taxon>
    </lineage>
</organism>
<dbReference type="Gene3D" id="3.40.50.12780">
    <property type="entry name" value="N-terminal domain of ligase-like"/>
    <property type="match status" value="1"/>
</dbReference>
<dbReference type="STRING" id="1081102.A0A167X1T6"/>
<gene>
    <name evidence="3" type="ORF">SPI_03076</name>
</gene>
<reference evidence="3 4" key="1">
    <citation type="journal article" date="2016" name="Genome Biol. Evol.">
        <title>Divergent and convergent evolution of fungal pathogenicity.</title>
        <authorList>
            <person name="Shang Y."/>
            <person name="Xiao G."/>
            <person name="Zheng P."/>
            <person name="Cen K."/>
            <person name="Zhan S."/>
            <person name="Wang C."/>
        </authorList>
    </citation>
    <scope>NUCLEOTIDE SEQUENCE [LARGE SCALE GENOMIC DNA]</scope>
    <source>
        <strain evidence="3 4">RCEF 264</strain>
    </source>
</reference>
<dbReference type="GO" id="GO:0005783">
    <property type="term" value="C:endoplasmic reticulum"/>
    <property type="evidence" value="ECO:0007669"/>
    <property type="project" value="TreeGrafter"/>
</dbReference>
<dbReference type="AlphaFoldDB" id="A0A167X1T6"/>
<dbReference type="OrthoDB" id="4138492at2759"/>
<dbReference type="GO" id="GO:0004467">
    <property type="term" value="F:long-chain fatty acid-CoA ligase activity"/>
    <property type="evidence" value="ECO:0007669"/>
    <property type="project" value="TreeGrafter"/>
</dbReference>
<proteinExistence type="predicted"/>
<dbReference type="Pfam" id="PF00501">
    <property type="entry name" value="AMP-binding"/>
    <property type="match status" value="2"/>
</dbReference>
<keyword evidence="1" id="KW-1133">Transmembrane helix</keyword>
<dbReference type="InterPro" id="IPR042099">
    <property type="entry name" value="ANL_N_sf"/>
</dbReference>
<dbReference type="PANTHER" id="PTHR43272:SF11">
    <property type="entry name" value="AMP-DEPENDENT SYNTHETASE_LIGASE DOMAIN-CONTAINING PROTEIN"/>
    <property type="match status" value="1"/>
</dbReference>
<feature type="domain" description="AMP-dependent synthetase/ligase" evidence="2">
    <location>
        <begin position="152"/>
        <end position="223"/>
    </location>
</feature>
<evidence type="ECO:0000259" key="2">
    <source>
        <dbReference type="Pfam" id="PF00501"/>
    </source>
</evidence>
<dbReference type="Proteomes" id="UP000076874">
    <property type="component" value="Unassembled WGS sequence"/>
</dbReference>
<accession>A0A167X1T6</accession>
<feature type="domain" description="AMP-dependent synthetase/ligase" evidence="2">
    <location>
        <begin position="331"/>
        <end position="526"/>
    </location>
</feature>
<keyword evidence="3" id="KW-0436">Ligase</keyword>
<dbReference type="GO" id="GO:0016020">
    <property type="term" value="C:membrane"/>
    <property type="evidence" value="ECO:0007669"/>
    <property type="project" value="TreeGrafter"/>
</dbReference>
<evidence type="ECO:0000313" key="3">
    <source>
        <dbReference type="EMBL" id="OAA64429.1"/>
    </source>
</evidence>
<name>A0A167X1T6_9HYPO</name>
<keyword evidence="1" id="KW-0472">Membrane</keyword>
<evidence type="ECO:0000256" key="1">
    <source>
        <dbReference type="SAM" id="Phobius"/>
    </source>
</evidence>
<evidence type="ECO:0000313" key="4">
    <source>
        <dbReference type="Proteomes" id="UP000076874"/>
    </source>
</evidence>
<keyword evidence="1" id="KW-0812">Transmembrane</keyword>
<dbReference type="InterPro" id="IPR000873">
    <property type="entry name" value="AMP-dep_synth/lig_dom"/>
</dbReference>
<protein>
    <submittedName>
        <fullName evidence="3">AMP-dependent synthetase/ligase</fullName>
    </submittedName>
</protein>
<feature type="transmembrane region" description="Helical" evidence="1">
    <location>
        <begin position="23"/>
        <end position="42"/>
    </location>
</feature>
<dbReference type="EMBL" id="AZHD01000004">
    <property type="protein sequence ID" value="OAA64429.1"/>
    <property type="molecule type" value="Genomic_DNA"/>
</dbReference>
<comment type="caution">
    <text evidence="3">The sequence shown here is derived from an EMBL/GenBank/DDBJ whole genome shotgun (WGS) entry which is preliminary data.</text>
</comment>